<reference evidence="2 3" key="1">
    <citation type="submission" date="2014-04" db="EMBL/GenBank/DDBJ databases">
        <authorList>
            <consortium name="DOE Joint Genome Institute"/>
            <person name="Kuo A."/>
            <person name="Zuccaro A."/>
            <person name="Kohler A."/>
            <person name="Nagy L.G."/>
            <person name="Floudas D."/>
            <person name="Copeland A."/>
            <person name="Barry K.W."/>
            <person name="Cichocki N."/>
            <person name="Veneault-Fourrey C."/>
            <person name="LaButti K."/>
            <person name="Lindquist E.A."/>
            <person name="Lipzen A."/>
            <person name="Lundell T."/>
            <person name="Morin E."/>
            <person name="Murat C."/>
            <person name="Sun H."/>
            <person name="Tunlid A."/>
            <person name="Henrissat B."/>
            <person name="Grigoriev I.V."/>
            <person name="Hibbett D.S."/>
            <person name="Martin F."/>
            <person name="Nordberg H.P."/>
            <person name="Cantor M.N."/>
            <person name="Hua S.X."/>
        </authorList>
    </citation>
    <scope>NUCLEOTIDE SEQUENCE [LARGE SCALE GENOMIC DNA]</scope>
    <source>
        <strain evidence="2 3">MAFF 305830</strain>
    </source>
</reference>
<feature type="compositionally biased region" description="Polar residues" evidence="1">
    <location>
        <begin position="88"/>
        <end position="104"/>
    </location>
</feature>
<gene>
    <name evidence="2" type="ORF">M408DRAFT_259128</name>
</gene>
<dbReference type="HOGENOM" id="CLU_883290_0_0_1"/>
<feature type="compositionally biased region" description="Basic and acidic residues" evidence="1">
    <location>
        <begin position="199"/>
        <end position="209"/>
    </location>
</feature>
<dbReference type="STRING" id="933852.A0A0C3BGX6"/>
<dbReference type="EMBL" id="KN824282">
    <property type="protein sequence ID" value="KIM31419.1"/>
    <property type="molecule type" value="Genomic_DNA"/>
</dbReference>
<feature type="compositionally biased region" description="Basic and acidic residues" evidence="1">
    <location>
        <begin position="110"/>
        <end position="120"/>
    </location>
</feature>
<evidence type="ECO:0000256" key="1">
    <source>
        <dbReference type="SAM" id="MobiDB-lite"/>
    </source>
</evidence>
<feature type="region of interest" description="Disordered" evidence="1">
    <location>
        <begin position="1"/>
        <end position="149"/>
    </location>
</feature>
<name>A0A0C3BGX6_SERVB</name>
<organism evidence="2 3">
    <name type="scientific">Serendipita vermifera MAFF 305830</name>
    <dbReference type="NCBI Taxonomy" id="933852"/>
    <lineage>
        <taxon>Eukaryota</taxon>
        <taxon>Fungi</taxon>
        <taxon>Dikarya</taxon>
        <taxon>Basidiomycota</taxon>
        <taxon>Agaricomycotina</taxon>
        <taxon>Agaricomycetes</taxon>
        <taxon>Sebacinales</taxon>
        <taxon>Serendipitaceae</taxon>
        <taxon>Serendipita</taxon>
    </lineage>
</organism>
<evidence type="ECO:0000313" key="3">
    <source>
        <dbReference type="Proteomes" id="UP000054097"/>
    </source>
</evidence>
<feature type="region of interest" description="Disordered" evidence="1">
    <location>
        <begin position="167"/>
        <end position="315"/>
    </location>
</feature>
<feature type="compositionally biased region" description="Basic and acidic residues" evidence="1">
    <location>
        <begin position="54"/>
        <end position="84"/>
    </location>
</feature>
<proteinExistence type="predicted"/>
<accession>A0A0C3BGX6</accession>
<dbReference type="Proteomes" id="UP000054097">
    <property type="component" value="Unassembled WGS sequence"/>
</dbReference>
<sequence length="315" mass="32581">MSSSVPDAVPKVDDQDKQVVASESDPKPLDSQQDSPETPRDPPLTSTVAAETATGHDESTKKEDTGLTVPKVEEKSASTGEKPKAAASTRSKNSSLTKTLSNGKKFNRKANGDSLKRKGAPDVGPAAGSTSSGAPGESEVKKDKKKKKKRTTIWRFFNSCFTPSISETVLDETKSASSADPGGLSANKETKASSTSAAHNEKKIGDHVVEPSGSATLASSGKPPTPSRRSSGAPAAGDELVVPPSEPDLLPLAETEGVTSGAVQPPGSTGVEGSDSEGSVVDEDRHRPLEEEDDEERLILNGGNGIPIGPVSISF</sequence>
<evidence type="ECO:0000313" key="2">
    <source>
        <dbReference type="EMBL" id="KIM31419.1"/>
    </source>
</evidence>
<keyword evidence="3" id="KW-1185">Reference proteome</keyword>
<protein>
    <submittedName>
        <fullName evidence="2">Uncharacterized protein</fullName>
    </submittedName>
</protein>
<reference evidence="3" key="2">
    <citation type="submission" date="2015-01" db="EMBL/GenBank/DDBJ databases">
        <title>Evolutionary Origins and Diversification of the Mycorrhizal Mutualists.</title>
        <authorList>
            <consortium name="DOE Joint Genome Institute"/>
            <consortium name="Mycorrhizal Genomics Consortium"/>
            <person name="Kohler A."/>
            <person name="Kuo A."/>
            <person name="Nagy L.G."/>
            <person name="Floudas D."/>
            <person name="Copeland A."/>
            <person name="Barry K.W."/>
            <person name="Cichocki N."/>
            <person name="Veneault-Fourrey C."/>
            <person name="LaButti K."/>
            <person name="Lindquist E.A."/>
            <person name="Lipzen A."/>
            <person name="Lundell T."/>
            <person name="Morin E."/>
            <person name="Murat C."/>
            <person name="Riley R."/>
            <person name="Ohm R."/>
            <person name="Sun H."/>
            <person name="Tunlid A."/>
            <person name="Henrissat B."/>
            <person name="Grigoriev I.V."/>
            <person name="Hibbett D.S."/>
            <person name="Martin F."/>
        </authorList>
    </citation>
    <scope>NUCLEOTIDE SEQUENCE [LARGE SCALE GENOMIC DNA]</scope>
    <source>
        <strain evidence="3">MAFF 305830</strain>
    </source>
</reference>
<dbReference type="AlphaFoldDB" id="A0A0C3BGX6"/>